<reference evidence="4 5" key="1">
    <citation type="journal article" date="2014" name="Nat. Commun.">
        <title>Multiple recent horizontal transfers of a large genomic region in cheese making fungi.</title>
        <authorList>
            <person name="Cheeseman K."/>
            <person name="Ropars J."/>
            <person name="Renault P."/>
            <person name="Dupont J."/>
            <person name="Gouzy J."/>
            <person name="Branca A."/>
            <person name="Abraham A.L."/>
            <person name="Ceppi M."/>
            <person name="Conseiller E."/>
            <person name="Debuchy R."/>
            <person name="Malagnac F."/>
            <person name="Goarin A."/>
            <person name="Silar P."/>
            <person name="Lacoste S."/>
            <person name="Sallet E."/>
            <person name="Bensimon A."/>
            <person name="Giraud T."/>
            <person name="Brygoo Y."/>
        </authorList>
    </citation>
    <scope>NUCLEOTIDE SEQUENCE [LARGE SCALE GENOMIC DNA]</scope>
    <source>
        <strain evidence="5">FM 013</strain>
    </source>
</reference>
<dbReference type="STRING" id="1429867.A0A0G4PGM4"/>
<feature type="repeat" description="ANK" evidence="3">
    <location>
        <begin position="85"/>
        <end position="117"/>
    </location>
</feature>
<dbReference type="Pfam" id="PF12796">
    <property type="entry name" value="Ank_2"/>
    <property type="match status" value="2"/>
</dbReference>
<protein>
    <submittedName>
        <fullName evidence="4">Ankyrin repeat-containing domain</fullName>
    </submittedName>
</protein>
<feature type="repeat" description="ANK" evidence="3">
    <location>
        <begin position="186"/>
        <end position="219"/>
    </location>
</feature>
<dbReference type="Pfam" id="PF00023">
    <property type="entry name" value="Ank"/>
    <property type="match status" value="2"/>
</dbReference>
<organism evidence="4 5">
    <name type="scientific">Penicillium camemberti (strain FM 013)</name>
    <dbReference type="NCBI Taxonomy" id="1429867"/>
    <lineage>
        <taxon>Eukaryota</taxon>
        <taxon>Fungi</taxon>
        <taxon>Dikarya</taxon>
        <taxon>Ascomycota</taxon>
        <taxon>Pezizomycotina</taxon>
        <taxon>Eurotiomycetes</taxon>
        <taxon>Eurotiomycetidae</taxon>
        <taxon>Eurotiales</taxon>
        <taxon>Aspergillaceae</taxon>
        <taxon>Penicillium</taxon>
    </lineage>
</organism>
<dbReference type="PANTHER" id="PTHR24198:SF165">
    <property type="entry name" value="ANKYRIN REPEAT-CONTAINING PROTEIN-RELATED"/>
    <property type="match status" value="1"/>
</dbReference>
<dbReference type="PANTHER" id="PTHR24198">
    <property type="entry name" value="ANKYRIN REPEAT AND PROTEIN KINASE DOMAIN-CONTAINING PROTEIN"/>
    <property type="match status" value="1"/>
</dbReference>
<name>A0A0G4PGM4_PENC3</name>
<feature type="repeat" description="ANK" evidence="3">
    <location>
        <begin position="152"/>
        <end position="185"/>
    </location>
</feature>
<dbReference type="InterPro" id="IPR036770">
    <property type="entry name" value="Ankyrin_rpt-contain_sf"/>
</dbReference>
<feature type="repeat" description="ANK" evidence="3">
    <location>
        <begin position="118"/>
        <end position="151"/>
    </location>
</feature>
<evidence type="ECO:0000313" key="5">
    <source>
        <dbReference type="Proteomes" id="UP000053732"/>
    </source>
</evidence>
<dbReference type="GO" id="GO:0005737">
    <property type="term" value="C:cytoplasm"/>
    <property type="evidence" value="ECO:0007669"/>
    <property type="project" value="TreeGrafter"/>
</dbReference>
<keyword evidence="2 3" id="KW-0040">ANK repeat</keyword>
<gene>
    <name evidence="4" type="ORF">PCAMFM013_S015g000018</name>
</gene>
<dbReference type="PROSITE" id="PS50088">
    <property type="entry name" value="ANK_REPEAT"/>
    <property type="match status" value="5"/>
</dbReference>
<proteinExistence type="predicted"/>
<dbReference type="Gene3D" id="1.25.40.20">
    <property type="entry name" value="Ankyrin repeat-containing domain"/>
    <property type="match status" value="3"/>
</dbReference>
<dbReference type="SUPFAM" id="SSF48403">
    <property type="entry name" value="Ankyrin repeat"/>
    <property type="match status" value="1"/>
</dbReference>
<dbReference type="AlphaFoldDB" id="A0A0G4PGM4"/>
<dbReference type="InterPro" id="IPR002110">
    <property type="entry name" value="Ankyrin_rpt"/>
</dbReference>
<sequence>MEGMTNTSQPSEPHIPGVFQSVNAIMTSNLVTPARFELRDSYNRTALWHAVSKCNVADVKLLLKSGQDALAADRDRVTPLNYINGAEPLLYLAAEYGRSQLIDLLLEFGANVIAANRRGHTPLHQAADQGHLAAVGLLLEQQNIDLQVQDPSGSTALHVATKRNHLSIVNLLLANPGTDINCKDMDGNTPLWWSTGLGHDDISFRLLAEAGVDLNAVGWKSGLSTTPLFHAVARQSYSLVDQLVETPELDPNIPGDFRWTPLGHAARDGNVAMVKLLLRRDDLRCNAVGPDEDSPLWLATKGGRTRVVDLLLQQGNRVDINCRNNKDGETALSAAAGSGDQGLHLVKLILEDSRTDPNAVDKSGKTAIWHADSKGHLQVANELLKDPRLRCDLNLLLRWQAITRCSQLGRTWGKEIAGSAWTKKCCMSVDVRGSNCGMSY</sequence>
<accession>A0A0G4PGM4</accession>
<evidence type="ECO:0000256" key="3">
    <source>
        <dbReference type="PROSITE-ProRule" id="PRU00023"/>
    </source>
</evidence>
<dbReference type="PROSITE" id="PS50297">
    <property type="entry name" value="ANK_REP_REGION"/>
    <property type="match status" value="3"/>
</dbReference>
<keyword evidence="5" id="KW-1185">Reference proteome</keyword>
<dbReference type="Proteomes" id="UP000053732">
    <property type="component" value="Unassembled WGS sequence"/>
</dbReference>
<feature type="repeat" description="ANK" evidence="3">
    <location>
        <begin position="291"/>
        <end position="323"/>
    </location>
</feature>
<evidence type="ECO:0000256" key="2">
    <source>
        <dbReference type="ARBA" id="ARBA00023043"/>
    </source>
</evidence>
<dbReference type="SMART" id="SM00248">
    <property type="entry name" value="ANK"/>
    <property type="match status" value="10"/>
</dbReference>
<evidence type="ECO:0000313" key="4">
    <source>
        <dbReference type="EMBL" id="CRL25432.1"/>
    </source>
</evidence>
<dbReference type="EMBL" id="HG793148">
    <property type="protein sequence ID" value="CRL25432.1"/>
    <property type="molecule type" value="Genomic_DNA"/>
</dbReference>
<evidence type="ECO:0000256" key="1">
    <source>
        <dbReference type="ARBA" id="ARBA00022737"/>
    </source>
</evidence>
<keyword evidence="1" id="KW-0677">Repeat</keyword>